<evidence type="ECO:0000313" key="3">
    <source>
        <dbReference type="EMBL" id="CAI2386563.1"/>
    </source>
</evidence>
<proteinExistence type="predicted"/>
<dbReference type="AlphaFoldDB" id="A0AAD1Y7G0"/>
<sequence length="722" mass="81661">MLTKSEYSTSTSSLSTVFSGSLAELGSIMQAQSVSKLPGDQSQKSGTFRQRLKDRINKNKDHLFKVQQVIEESKREILELQDLKKLLFHGEVAPLSTFVDQVSNTTNSALLSLQRELALKECDYEYVVYDRNVICLDHKFKSEENSYLKHHSQAAKFFKHTKYDTEEQKYKQGCRDTERLLQNLDGLNQSCKHQIKQKNQKLREIKLRIRQKNQALLTKQEEYSRLTRLAGKDSSSPKITLSQVKEELRILRNEKMTLQECEYDCRTEVKKLAKSLKTLKNRDQVEASQVKALEEAVGKVTENCLNEIKKHSVVENSVVRLKTYLKKEKETKDKFLLEVNHKKKVGNDRYHATESKTMKAIDWNKIDNEDPTCLSTTQKIWEERKSKEQTKLKNKSDDTESQVEVSLISFDPDCEFSQSECKLPFGTLSEAYKTPLKATSLQGSSTGTPNASSYSKRSFNEARTPESEFIGESYLKCSKILEETEEESVANLTPRLAGEGRQEAGDLDGIKNSLFVTKSAEQDFSKDMFTTKTTLETEESSQNQYEIESTSTFNGKEQKESLLNLSNISSDGIINEERFCSPINAGRSSVPALNFPRGRNAVASLNSSWISSTNVSAVDSKLDKRLNEAPSLNSTLNSILNSTYKGSGLIPNHYKNRLSHGKVSINKLTKGVNKPAESCSKTPCAKSNRKDSQDSGGSWKSKKPSGDGFKQTHWNFTKNQRA</sequence>
<name>A0AAD1Y7G0_EUPCR</name>
<accession>A0AAD1Y7G0</accession>
<feature type="compositionally biased region" description="Polar residues" evidence="2">
    <location>
        <begin position="712"/>
        <end position="722"/>
    </location>
</feature>
<evidence type="ECO:0000256" key="1">
    <source>
        <dbReference type="SAM" id="Coils"/>
    </source>
</evidence>
<feature type="compositionally biased region" description="Polar residues" evidence="2">
    <location>
        <begin position="540"/>
        <end position="558"/>
    </location>
</feature>
<protein>
    <submittedName>
        <fullName evidence="3">Uncharacterized protein</fullName>
    </submittedName>
</protein>
<feature type="region of interest" description="Disordered" evidence="2">
    <location>
        <begin position="535"/>
        <end position="558"/>
    </location>
</feature>
<feature type="compositionally biased region" description="Polar residues" evidence="2">
    <location>
        <begin position="439"/>
        <end position="457"/>
    </location>
</feature>
<comment type="caution">
    <text evidence="3">The sequence shown here is derived from an EMBL/GenBank/DDBJ whole genome shotgun (WGS) entry which is preliminary data.</text>
</comment>
<feature type="coiled-coil region" evidence="1">
    <location>
        <begin position="188"/>
        <end position="261"/>
    </location>
</feature>
<dbReference type="EMBL" id="CAMPGE010029085">
    <property type="protein sequence ID" value="CAI2386563.1"/>
    <property type="molecule type" value="Genomic_DNA"/>
</dbReference>
<feature type="region of interest" description="Disordered" evidence="2">
    <location>
        <begin position="439"/>
        <end position="462"/>
    </location>
</feature>
<keyword evidence="4" id="KW-1185">Reference proteome</keyword>
<evidence type="ECO:0000256" key="2">
    <source>
        <dbReference type="SAM" id="MobiDB-lite"/>
    </source>
</evidence>
<dbReference type="Proteomes" id="UP001295684">
    <property type="component" value="Unassembled WGS sequence"/>
</dbReference>
<feature type="region of interest" description="Disordered" evidence="2">
    <location>
        <begin position="672"/>
        <end position="722"/>
    </location>
</feature>
<organism evidence="3 4">
    <name type="scientific">Euplotes crassus</name>
    <dbReference type="NCBI Taxonomy" id="5936"/>
    <lineage>
        <taxon>Eukaryota</taxon>
        <taxon>Sar</taxon>
        <taxon>Alveolata</taxon>
        <taxon>Ciliophora</taxon>
        <taxon>Intramacronucleata</taxon>
        <taxon>Spirotrichea</taxon>
        <taxon>Hypotrichia</taxon>
        <taxon>Euplotida</taxon>
        <taxon>Euplotidae</taxon>
        <taxon>Moneuplotes</taxon>
    </lineage>
</organism>
<reference evidence="3" key="1">
    <citation type="submission" date="2023-07" db="EMBL/GenBank/DDBJ databases">
        <authorList>
            <consortium name="AG Swart"/>
            <person name="Singh M."/>
            <person name="Singh A."/>
            <person name="Seah K."/>
            <person name="Emmerich C."/>
        </authorList>
    </citation>
    <scope>NUCLEOTIDE SEQUENCE</scope>
    <source>
        <strain evidence="3">DP1</strain>
    </source>
</reference>
<evidence type="ECO:0000313" key="4">
    <source>
        <dbReference type="Proteomes" id="UP001295684"/>
    </source>
</evidence>
<keyword evidence="1" id="KW-0175">Coiled coil</keyword>
<gene>
    <name evidence="3" type="ORF">ECRASSUSDP1_LOCUS28185</name>
</gene>